<dbReference type="Pfam" id="PF05620">
    <property type="entry name" value="TMEM208_SND2"/>
    <property type="match status" value="1"/>
</dbReference>
<keyword evidence="1" id="KW-0472">Membrane</keyword>
<proteinExistence type="predicted"/>
<dbReference type="InParanoid" id="A0A1D3CUR7"/>
<evidence type="ECO:0000313" key="2">
    <source>
        <dbReference type="EMBL" id="OEH74938.1"/>
    </source>
</evidence>
<evidence type="ECO:0000313" key="3">
    <source>
        <dbReference type="Proteomes" id="UP000095192"/>
    </source>
</evidence>
<comment type="caution">
    <text evidence="2">The sequence shown here is derived from an EMBL/GenBank/DDBJ whole genome shotgun (WGS) entry which is preliminary data.</text>
</comment>
<reference evidence="2 3" key="1">
    <citation type="journal article" date="2016" name="BMC Genomics">
        <title>Comparative genomics reveals Cyclospora cayetanensis possesses coccidia-like metabolism and invasion components but unique surface antigens.</title>
        <authorList>
            <person name="Liu S."/>
            <person name="Wang L."/>
            <person name="Zheng H."/>
            <person name="Xu Z."/>
            <person name="Roellig D.M."/>
            <person name="Li N."/>
            <person name="Frace M.A."/>
            <person name="Tang K."/>
            <person name="Arrowood M.J."/>
            <person name="Moss D.M."/>
            <person name="Zhang L."/>
            <person name="Feng Y."/>
            <person name="Xiao L."/>
        </authorList>
    </citation>
    <scope>NUCLEOTIDE SEQUENCE [LARGE SCALE GENOMIC DNA]</scope>
    <source>
        <strain evidence="2 3">CHN_HEN01</strain>
    </source>
</reference>
<sequence length="161" mass="18341">MAGQADKKRAREAEDYEKRHFKYVAIAAVLHIFLRLSLCWGYSSRIPSLMEALPWLFTLGALKASYSWQKDALLLGVKSSTATDVYIVALCATVLGGLHPWGWGVWLGVPLYCIYWAIKKTLRWVFTPDTPDDTSPEALAYKKKQEKLERKLKSGRYAIKQ</sequence>
<keyword evidence="3" id="KW-1185">Reference proteome</keyword>
<evidence type="ECO:0000256" key="1">
    <source>
        <dbReference type="SAM" id="Phobius"/>
    </source>
</evidence>
<gene>
    <name evidence="2" type="ORF">cyc_02595</name>
</gene>
<feature type="transmembrane region" description="Helical" evidence="1">
    <location>
        <begin position="21"/>
        <end position="43"/>
    </location>
</feature>
<evidence type="ECO:0008006" key="4">
    <source>
        <dbReference type="Google" id="ProtNLM"/>
    </source>
</evidence>
<organism evidence="2 3">
    <name type="scientific">Cyclospora cayetanensis</name>
    <dbReference type="NCBI Taxonomy" id="88456"/>
    <lineage>
        <taxon>Eukaryota</taxon>
        <taxon>Sar</taxon>
        <taxon>Alveolata</taxon>
        <taxon>Apicomplexa</taxon>
        <taxon>Conoidasida</taxon>
        <taxon>Coccidia</taxon>
        <taxon>Eucoccidiorida</taxon>
        <taxon>Eimeriorina</taxon>
        <taxon>Eimeriidae</taxon>
        <taxon>Cyclospora</taxon>
    </lineage>
</organism>
<keyword evidence="1" id="KW-0812">Transmembrane</keyword>
<protein>
    <recommendedName>
        <fullName evidence="4">Transmembrane protein</fullName>
    </recommendedName>
</protein>
<dbReference type="InterPro" id="IPR008506">
    <property type="entry name" value="SND2/TMEM208"/>
</dbReference>
<accession>A0A1D3CUR7</accession>
<dbReference type="VEuPathDB" id="ToxoDB:cyc_02595"/>
<dbReference type="EMBL" id="JROU02001871">
    <property type="protein sequence ID" value="OEH74938.1"/>
    <property type="molecule type" value="Genomic_DNA"/>
</dbReference>
<dbReference type="AlphaFoldDB" id="A0A1D3CUR7"/>
<dbReference type="Proteomes" id="UP000095192">
    <property type="component" value="Unassembled WGS sequence"/>
</dbReference>
<keyword evidence="1" id="KW-1133">Transmembrane helix</keyword>
<name>A0A1D3CUR7_9EIME</name>